<evidence type="ECO:0000256" key="1">
    <source>
        <dbReference type="SAM" id="MobiDB-lite"/>
    </source>
</evidence>
<dbReference type="Proteomes" id="UP000007755">
    <property type="component" value="Unassembled WGS sequence"/>
</dbReference>
<feature type="region of interest" description="Disordered" evidence="1">
    <location>
        <begin position="158"/>
        <end position="182"/>
    </location>
</feature>
<name>F4X4Q2_ACREC</name>
<evidence type="ECO:0000313" key="2">
    <source>
        <dbReference type="EMBL" id="EGI58570.1"/>
    </source>
</evidence>
<sequence length="182" mass="19694">MEVSSAFLAPPFAYQSRAIVSSRLDIYMAIAGAPTQPAGVCAPRPELKPPHYHGGPWRAGGDREGLEETGGCAVDEAAAGESVLRILEILAKNMPEKAAGSAWRGSARRESLVRYDKYVSKLFLWALRDVTTRSTFHATEDSAFASVRLMLPKTVRAAGKRSQEIGSGGGPNRNTENESYIR</sequence>
<keyword evidence="3" id="KW-1185">Reference proteome</keyword>
<dbReference type="InParanoid" id="F4X4Q2"/>
<gene>
    <name evidence="2" type="ORF">G5I_13321</name>
</gene>
<dbReference type="AlphaFoldDB" id="F4X4Q2"/>
<proteinExistence type="predicted"/>
<accession>F4X4Q2</accession>
<protein>
    <submittedName>
        <fullName evidence="2">Uncharacterized protein</fullName>
    </submittedName>
</protein>
<organism evidence="3">
    <name type="scientific">Acromyrmex echinatior</name>
    <name type="common">Panamanian leafcutter ant</name>
    <name type="synonym">Acromyrmex octospinosus echinatior</name>
    <dbReference type="NCBI Taxonomy" id="103372"/>
    <lineage>
        <taxon>Eukaryota</taxon>
        <taxon>Metazoa</taxon>
        <taxon>Ecdysozoa</taxon>
        <taxon>Arthropoda</taxon>
        <taxon>Hexapoda</taxon>
        <taxon>Insecta</taxon>
        <taxon>Pterygota</taxon>
        <taxon>Neoptera</taxon>
        <taxon>Endopterygota</taxon>
        <taxon>Hymenoptera</taxon>
        <taxon>Apocrita</taxon>
        <taxon>Aculeata</taxon>
        <taxon>Formicoidea</taxon>
        <taxon>Formicidae</taxon>
        <taxon>Myrmicinae</taxon>
        <taxon>Acromyrmex</taxon>
    </lineage>
</organism>
<evidence type="ECO:0000313" key="3">
    <source>
        <dbReference type="Proteomes" id="UP000007755"/>
    </source>
</evidence>
<dbReference type="EMBL" id="GL888673">
    <property type="protein sequence ID" value="EGI58570.1"/>
    <property type="molecule type" value="Genomic_DNA"/>
</dbReference>
<reference evidence="2" key="1">
    <citation type="submission" date="2011-02" db="EMBL/GenBank/DDBJ databases">
        <title>The genome of the leaf-cutting ant Acromyrmex echinatior suggests key adaptations to social evolution and fungus farming.</title>
        <authorList>
            <person name="Nygaard S."/>
            <person name="Zhang G."/>
        </authorList>
    </citation>
    <scope>NUCLEOTIDE SEQUENCE</scope>
</reference>